<reference evidence="3" key="1">
    <citation type="journal article" date="2005" name="Nature">
        <title>The map-based sequence of the rice genome.</title>
        <authorList>
            <consortium name="International rice genome sequencing project (IRGSP)"/>
            <person name="Matsumoto T."/>
            <person name="Wu J."/>
            <person name="Kanamori H."/>
            <person name="Katayose Y."/>
            <person name="Fujisawa M."/>
            <person name="Namiki N."/>
            <person name="Mizuno H."/>
            <person name="Yamamoto K."/>
            <person name="Antonio B.A."/>
            <person name="Baba T."/>
            <person name="Sakata K."/>
            <person name="Nagamura Y."/>
            <person name="Aoki H."/>
            <person name="Arikawa K."/>
            <person name="Arita K."/>
            <person name="Bito T."/>
            <person name="Chiden Y."/>
            <person name="Fujitsuka N."/>
            <person name="Fukunaka R."/>
            <person name="Hamada M."/>
            <person name="Harada C."/>
            <person name="Hayashi A."/>
            <person name="Hijishita S."/>
            <person name="Honda M."/>
            <person name="Hosokawa S."/>
            <person name="Ichikawa Y."/>
            <person name="Idonuma A."/>
            <person name="Iijima M."/>
            <person name="Ikeda M."/>
            <person name="Ikeno M."/>
            <person name="Ito K."/>
            <person name="Ito S."/>
            <person name="Ito T."/>
            <person name="Ito Y."/>
            <person name="Ito Y."/>
            <person name="Iwabuchi A."/>
            <person name="Kamiya K."/>
            <person name="Karasawa W."/>
            <person name="Kurita K."/>
            <person name="Katagiri S."/>
            <person name="Kikuta A."/>
            <person name="Kobayashi H."/>
            <person name="Kobayashi N."/>
            <person name="Machita K."/>
            <person name="Maehara T."/>
            <person name="Masukawa M."/>
            <person name="Mizubayashi T."/>
            <person name="Mukai Y."/>
            <person name="Nagasaki H."/>
            <person name="Nagata Y."/>
            <person name="Naito S."/>
            <person name="Nakashima M."/>
            <person name="Nakama Y."/>
            <person name="Nakamichi Y."/>
            <person name="Nakamura M."/>
            <person name="Meguro A."/>
            <person name="Negishi M."/>
            <person name="Ohta I."/>
            <person name="Ohta T."/>
            <person name="Okamoto M."/>
            <person name="Ono N."/>
            <person name="Saji S."/>
            <person name="Sakaguchi M."/>
            <person name="Sakai K."/>
            <person name="Shibata M."/>
            <person name="Shimokawa T."/>
            <person name="Song J."/>
            <person name="Takazaki Y."/>
            <person name="Terasawa K."/>
            <person name="Tsugane M."/>
            <person name="Tsuji K."/>
            <person name="Ueda S."/>
            <person name="Waki K."/>
            <person name="Yamagata H."/>
            <person name="Yamamoto M."/>
            <person name="Yamamoto S."/>
            <person name="Yamane H."/>
            <person name="Yoshiki S."/>
            <person name="Yoshihara R."/>
            <person name="Yukawa K."/>
            <person name="Zhong H."/>
            <person name="Yano M."/>
            <person name="Yuan Q."/>
            <person name="Ouyang S."/>
            <person name="Liu J."/>
            <person name="Jones K.M."/>
            <person name="Gansberger K."/>
            <person name="Moffat K."/>
            <person name="Hill J."/>
            <person name="Bera J."/>
            <person name="Fadrosh D."/>
            <person name="Jin S."/>
            <person name="Johri S."/>
            <person name="Kim M."/>
            <person name="Overton L."/>
            <person name="Reardon M."/>
            <person name="Tsitrin T."/>
            <person name="Vuong H."/>
            <person name="Weaver B."/>
            <person name="Ciecko A."/>
            <person name="Tallon L."/>
            <person name="Jackson J."/>
            <person name="Pai G."/>
            <person name="Aken S.V."/>
            <person name="Utterback T."/>
            <person name="Reidmuller S."/>
            <person name="Feldblyum T."/>
            <person name="Hsiao J."/>
            <person name="Zismann V."/>
            <person name="Iobst S."/>
            <person name="de Vazeille A.R."/>
            <person name="Buell C.R."/>
            <person name="Ying K."/>
            <person name="Li Y."/>
            <person name="Lu T."/>
            <person name="Huang Y."/>
            <person name="Zhao Q."/>
            <person name="Feng Q."/>
            <person name="Zhang L."/>
            <person name="Zhu J."/>
            <person name="Weng Q."/>
            <person name="Mu J."/>
            <person name="Lu Y."/>
            <person name="Fan D."/>
            <person name="Liu Y."/>
            <person name="Guan J."/>
            <person name="Zhang Y."/>
            <person name="Yu S."/>
            <person name="Liu X."/>
            <person name="Zhang Y."/>
            <person name="Hong G."/>
            <person name="Han B."/>
            <person name="Choisne N."/>
            <person name="Demange N."/>
            <person name="Orjeda G."/>
            <person name="Samain S."/>
            <person name="Cattolico L."/>
            <person name="Pelletier E."/>
            <person name="Couloux A."/>
            <person name="Segurens B."/>
            <person name="Wincker P."/>
            <person name="D'Hont A."/>
            <person name="Scarpelli C."/>
            <person name="Weissenbach J."/>
            <person name="Salanoubat M."/>
            <person name="Quetier F."/>
            <person name="Yu Y."/>
            <person name="Kim H.R."/>
            <person name="Rambo T."/>
            <person name="Currie J."/>
            <person name="Collura K."/>
            <person name="Luo M."/>
            <person name="Yang T."/>
            <person name="Ammiraju J.S.S."/>
            <person name="Engler F."/>
            <person name="Soderlund C."/>
            <person name="Wing R.A."/>
            <person name="Palmer L.E."/>
            <person name="de la Bastide M."/>
            <person name="Spiegel L."/>
            <person name="Nascimento L."/>
            <person name="Zutavern T."/>
            <person name="O'Shaughnessy A."/>
            <person name="Dike S."/>
            <person name="Dedhia N."/>
            <person name="Preston R."/>
            <person name="Balija V."/>
            <person name="McCombie W.R."/>
            <person name="Chow T."/>
            <person name="Chen H."/>
            <person name="Chung M."/>
            <person name="Chen C."/>
            <person name="Shaw J."/>
            <person name="Wu H."/>
            <person name="Hsiao K."/>
            <person name="Chao Y."/>
            <person name="Chu M."/>
            <person name="Cheng C."/>
            <person name="Hour A."/>
            <person name="Lee P."/>
            <person name="Lin S."/>
            <person name="Lin Y."/>
            <person name="Liou J."/>
            <person name="Liu S."/>
            <person name="Hsing Y."/>
            <person name="Raghuvanshi S."/>
            <person name="Mohanty A."/>
            <person name="Bharti A.K."/>
            <person name="Gaur A."/>
            <person name="Gupta V."/>
            <person name="Kumar D."/>
            <person name="Ravi V."/>
            <person name="Vij S."/>
            <person name="Kapur A."/>
            <person name="Khurana P."/>
            <person name="Khurana P."/>
            <person name="Khurana J.P."/>
            <person name="Tyagi A.K."/>
            <person name="Gaikwad K."/>
            <person name="Singh A."/>
            <person name="Dalal V."/>
            <person name="Srivastava S."/>
            <person name="Dixit A."/>
            <person name="Pal A.K."/>
            <person name="Ghazi I.A."/>
            <person name="Yadav M."/>
            <person name="Pandit A."/>
            <person name="Bhargava A."/>
            <person name="Sureshbabu K."/>
            <person name="Batra K."/>
            <person name="Sharma T.R."/>
            <person name="Mohapatra T."/>
            <person name="Singh N.K."/>
            <person name="Messing J."/>
            <person name="Nelson A.B."/>
            <person name="Fuks G."/>
            <person name="Kavchok S."/>
            <person name="Keizer G."/>
            <person name="Linton E."/>
            <person name="Llaca V."/>
            <person name="Song R."/>
            <person name="Tanyolac B."/>
            <person name="Young S."/>
            <person name="Ho-Il K."/>
            <person name="Hahn J.H."/>
            <person name="Sangsakoo G."/>
            <person name="Vanavichit A."/>
            <person name="de Mattos Luiz.A.T."/>
            <person name="Zimmer P.D."/>
            <person name="Malone G."/>
            <person name="Dellagostin O."/>
            <person name="de Oliveira A.C."/>
            <person name="Bevan M."/>
            <person name="Bancroft I."/>
            <person name="Minx P."/>
            <person name="Cordum H."/>
            <person name="Wilson R."/>
            <person name="Cheng Z."/>
            <person name="Jin W."/>
            <person name="Jiang J."/>
            <person name="Leong S.A."/>
            <person name="Iwama H."/>
            <person name="Gojobori T."/>
            <person name="Itoh T."/>
            <person name="Niimura Y."/>
            <person name="Fujii Y."/>
            <person name="Habara T."/>
            <person name="Sakai H."/>
            <person name="Sato Y."/>
            <person name="Wilson G."/>
            <person name="Kumar K."/>
            <person name="McCouch S."/>
            <person name="Juretic N."/>
            <person name="Hoen D."/>
            <person name="Wright S."/>
            <person name="Bruskiewich R."/>
            <person name="Bureau T."/>
            <person name="Miyao A."/>
            <person name="Hirochika H."/>
            <person name="Nishikawa T."/>
            <person name="Kadowaki K."/>
            <person name="Sugiura M."/>
            <person name="Burr B."/>
            <person name="Sasaki T."/>
        </authorList>
    </citation>
    <scope>NUCLEOTIDE SEQUENCE [LARGE SCALE GENOMIC DNA]</scope>
    <source>
        <strain evidence="3">cv. Nipponbare</strain>
    </source>
</reference>
<feature type="region of interest" description="Disordered" evidence="1">
    <location>
        <begin position="1"/>
        <end position="35"/>
    </location>
</feature>
<evidence type="ECO:0000256" key="1">
    <source>
        <dbReference type="SAM" id="MobiDB-lite"/>
    </source>
</evidence>
<dbReference type="EMBL" id="AC120528">
    <property type="protein sequence ID" value="AAX92874.1"/>
    <property type="molecule type" value="Genomic_DNA"/>
</dbReference>
<protein>
    <submittedName>
        <fullName evidence="2">Uncharacterized protein</fullName>
    </submittedName>
</protein>
<dbReference type="Proteomes" id="UP000000763">
    <property type="component" value="Chromosome 11"/>
</dbReference>
<reference evidence="3" key="2">
    <citation type="journal article" date="2008" name="Nucleic Acids Res.">
        <title>The rice annotation project database (RAP-DB): 2008 update.</title>
        <authorList>
            <consortium name="The rice annotation project (RAP)"/>
        </authorList>
    </citation>
    <scope>GENOME REANNOTATION</scope>
    <source>
        <strain evidence="3">cv. Nipponbare</strain>
    </source>
</reference>
<dbReference type="AlphaFoldDB" id="Q53PS6"/>
<sequence>MGALGVATGLAASGEGTGRPPREAPELASPASGHCREPARRLVAAMTGEAPGCWAPREWGGDQVTTPKVEAGALSCHHGRRRVEAAGR</sequence>
<name>Q53PS6_ORYSJ</name>
<gene>
    <name evidence="2" type="ordered locus">LOC_Os11g17860</name>
</gene>
<organism evidence="2 3">
    <name type="scientific">Oryza sativa subsp. japonica</name>
    <name type="common">Rice</name>
    <dbReference type="NCBI Taxonomy" id="39947"/>
    <lineage>
        <taxon>Eukaryota</taxon>
        <taxon>Viridiplantae</taxon>
        <taxon>Streptophyta</taxon>
        <taxon>Embryophyta</taxon>
        <taxon>Tracheophyta</taxon>
        <taxon>Spermatophyta</taxon>
        <taxon>Magnoliopsida</taxon>
        <taxon>Liliopsida</taxon>
        <taxon>Poales</taxon>
        <taxon>Poaceae</taxon>
        <taxon>BOP clade</taxon>
        <taxon>Oryzoideae</taxon>
        <taxon>Oryzeae</taxon>
        <taxon>Oryzinae</taxon>
        <taxon>Oryza</taxon>
        <taxon>Oryza sativa</taxon>
    </lineage>
</organism>
<evidence type="ECO:0000313" key="3">
    <source>
        <dbReference type="Proteomes" id="UP000000763"/>
    </source>
</evidence>
<proteinExistence type="predicted"/>
<evidence type="ECO:0000313" key="2">
    <source>
        <dbReference type="EMBL" id="AAX92874.1"/>
    </source>
</evidence>
<accession>Q53PS6</accession>